<dbReference type="PANTHER" id="PTHR30385:SF7">
    <property type="entry name" value="RNA POLYMERASE SIGMA FACTOR FLIA"/>
    <property type="match status" value="1"/>
</dbReference>
<keyword evidence="1" id="KW-0805">Transcription regulation</keyword>
<keyword evidence="3" id="KW-0238">DNA-binding</keyword>
<feature type="domain" description="RNA polymerase sigma-70 region 4" evidence="8">
    <location>
        <begin position="174"/>
        <end position="223"/>
    </location>
</feature>
<dbReference type="GO" id="GO:0003899">
    <property type="term" value="F:DNA-directed RNA polymerase activity"/>
    <property type="evidence" value="ECO:0007669"/>
    <property type="project" value="InterPro"/>
</dbReference>
<dbReference type="InterPro" id="IPR012845">
    <property type="entry name" value="RNA_pol_sigma_FliA_WhiG"/>
</dbReference>
<evidence type="ECO:0000313" key="10">
    <source>
        <dbReference type="Proteomes" id="UP000189810"/>
    </source>
</evidence>
<dbReference type="InterPro" id="IPR007627">
    <property type="entry name" value="RNA_pol_sigma70_r2"/>
</dbReference>
<dbReference type="AlphaFoldDB" id="A0A1M6REP0"/>
<dbReference type="Pfam" id="PF04539">
    <property type="entry name" value="Sigma70_r3"/>
    <property type="match status" value="1"/>
</dbReference>
<dbReference type="Gene3D" id="1.10.1740.10">
    <property type="match status" value="1"/>
</dbReference>
<dbReference type="STRING" id="381751.SAMN05444391_0620"/>
<dbReference type="Pfam" id="PF04542">
    <property type="entry name" value="Sigma70_r2"/>
    <property type="match status" value="1"/>
</dbReference>
<dbReference type="RefSeq" id="WP_079653777.1">
    <property type="nucleotide sequence ID" value="NZ_LT670846.1"/>
</dbReference>
<dbReference type="GO" id="GO:0006352">
    <property type="term" value="P:DNA-templated transcription initiation"/>
    <property type="evidence" value="ECO:0007669"/>
    <property type="project" value="InterPro"/>
</dbReference>
<feature type="coiled-coil region" evidence="5">
    <location>
        <begin position="83"/>
        <end position="110"/>
    </location>
</feature>
<dbReference type="Gene3D" id="1.20.140.160">
    <property type="match status" value="1"/>
</dbReference>
<dbReference type="InterPro" id="IPR013324">
    <property type="entry name" value="RNA_pol_sigma_r3/r4-like"/>
</dbReference>
<dbReference type="SUPFAM" id="SSF88946">
    <property type="entry name" value="Sigma2 domain of RNA polymerase sigma factors"/>
    <property type="match status" value="1"/>
</dbReference>
<keyword evidence="4" id="KW-0804">Transcription</keyword>
<evidence type="ECO:0000313" key="9">
    <source>
        <dbReference type="EMBL" id="SHK30951.1"/>
    </source>
</evidence>
<dbReference type="PANTHER" id="PTHR30385">
    <property type="entry name" value="SIGMA FACTOR F FLAGELLAR"/>
    <property type="match status" value="1"/>
</dbReference>
<dbReference type="InterPro" id="IPR007630">
    <property type="entry name" value="RNA_pol_sigma70_r4"/>
</dbReference>
<organism evidence="9 10">
    <name type="scientific">Thermocrinis minervae</name>
    <dbReference type="NCBI Taxonomy" id="381751"/>
    <lineage>
        <taxon>Bacteria</taxon>
        <taxon>Pseudomonadati</taxon>
        <taxon>Aquificota</taxon>
        <taxon>Aquificia</taxon>
        <taxon>Aquificales</taxon>
        <taxon>Aquificaceae</taxon>
        <taxon>Thermocrinis</taxon>
    </lineage>
</organism>
<keyword evidence="2" id="KW-0731">Sigma factor</keyword>
<dbReference type="InterPro" id="IPR000943">
    <property type="entry name" value="RNA_pol_sigma70"/>
</dbReference>
<dbReference type="NCBIfam" id="TIGR02479">
    <property type="entry name" value="FliA_WhiG"/>
    <property type="match status" value="1"/>
</dbReference>
<feature type="domain" description="RNA polymerase sigma-70 region 2" evidence="7">
    <location>
        <begin position="12"/>
        <end position="79"/>
    </location>
</feature>
<evidence type="ECO:0000259" key="6">
    <source>
        <dbReference type="Pfam" id="PF04539"/>
    </source>
</evidence>
<accession>A0A1M6REP0</accession>
<name>A0A1M6REP0_9AQUI</name>
<reference evidence="9 10" key="1">
    <citation type="submission" date="2016-11" db="EMBL/GenBank/DDBJ databases">
        <authorList>
            <person name="Jaros S."/>
            <person name="Januszkiewicz K."/>
            <person name="Wedrychowicz H."/>
        </authorList>
    </citation>
    <scope>NUCLEOTIDE SEQUENCE [LARGE SCALE GENOMIC DNA]</scope>
    <source>
        <strain evidence="9 10">DSM 19557</strain>
    </source>
</reference>
<dbReference type="GO" id="GO:0016987">
    <property type="term" value="F:sigma factor activity"/>
    <property type="evidence" value="ECO:0007669"/>
    <property type="project" value="UniProtKB-KW"/>
</dbReference>
<dbReference type="PRINTS" id="PR00046">
    <property type="entry name" value="SIGMA70FCT"/>
</dbReference>
<protein>
    <submittedName>
        <fullName evidence="9">RNA polymerase, sigma 28 subunit, SigD/FliA/WhiG</fullName>
    </submittedName>
</protein>
<dbReference type="InterPro" id="IPR013325">
    <property type="entry name" value="RNA_pol_sigma_r2"/>
</dbReference>
<keyword evidence="5" id="KW-0175">Coiled coil</keyword>
<dbReference type="Proteomes" id="UP000189810">
    <property type="component" value="Chromosome I"/>
</dbReference>
<gene>
    <name evidence="9" type="ORF">SAMN05444391_0620</name>
</gene>
<proteinExistence type="predicted"/>
<dbReference type="Pfam" id="PF04545">
    <property type="entry name" value="Sigma70_r4"/>
    <property type="match status" value="1"/>
</dbReference>
<evidence type="ECO:0000256" key="5">
    <source>
        <dbReference type="SAM" id="Coils"/>
    </source>
</evidence>
<dbReference type="EMBL" id="LT670846">
    <property type="protein sequence ID" value="SHK30951.1"/>
    <property type="molecule type" value="Genomic_DNA"/>
</dbReference>
<dbReference type="CDD" id="cd06171">
    <property type="entry name" value="Sigma70_r4"/>
    <property type="match status" value="1"/>
</dbReference>
<dbReference type="OrthoDB" id="9799825at2"/>
<keyword evidence="10" id="KW-1185">Reference proteome</keyword>
<evidence type="ECO:0000256" key="1">
    <source>
        <dbReference type="ARBA" id="ARBA00023015"/>
    </source>
</evidence>
<dbReference type="InterPro" id="IPR007624">
    <property type="entry name" value="RNA_pol_sigma70_r3"/>
</dbReference>
<dbReference type="SUPFAM" id="SSF88659">
    <property type="entry name" value="Sigma3 and sigma4 domains of RNA polymerase sigma factors"/>
    <property type="match status" value="2"/>
</dbReference>
<dbReference type="NCBIfam" id="TIGR02937">
    <property type="entry name" value="sigma70-ECF"/>
    <property type="match status" value="1"/>
</dbReference>
<evidence type="ECO:0000256" key="3">
    <source>
        <dbReference type="ARBA" id="ARBA00023125"/>
    </source>
</evidence>
<dbReference type="GO" id="GO:0003677">
    <property type="term" value="F:DNA binding"/>
    <property type="evidence" value="ECO:0007669"/>
    <property type="project" value="UniProtKB-KW"/>
</dbReference>
<evidence type="ECO:0000256" key="2">
    <source>
        <dbReference type="ARBA" id="ARBA00023082"/>
    </source>
</evidence>
<evidence type="ECO:0000256" key="4">
    <source>
        <dbReference type="ARBA" id="ARBA00023163"/>
    </source>
</evidence>
<dbReference type="InterPro" id="IPR014284">
    <property type="entry name" value="RNA_pol_sigma-70_dom"/>
</dbReference>
<evidence type="ECO:0000259" key="8">
    <source>
        <dbReference type="Pfam" id="PF04545"/>
    </source>
</evidence>
<feature type="domain" description="RNA polymerase sigma-70 region 3" evidence="6">
    <location>
        <begin position="89"/>
        <end position="160"/>
    </location>
</feature>
<sequence>MKKYEKDREAFVLEYLPLVRRIAQSIHRHVYGIVDIRDLIGYGVLAILESINKLDKTKNPEAYLRLRIRGAMYDYLRSLDFVSRSLRDKAKRIRQALEELSKEKEPTDEEIAKYLDVSVEDLHKDLQKLSASQILYLDEIFKEGRSYEEIFSSSEETPEDIVIREDLEEKLKEAIERLNDREKLVLQLVFYEELPIKEVAKILGVSMARVSQIKEDAIEKIRKYLISVL</sequence>
<evidence type="ECO:0000259" key="7">
    <source>
        <dbReference type="Pfam" id="PF04542"/>
    </source>
</evidence>